<proteinExistence type="predicted"/>
<name>A0AAV2JE34_KNICA</name>
<evidence type="ECO:0000313" key="2">
    <source>
        <dbReference type="Proteomes" id="UP001497482"/>
    </source>
</evidence>
<sequence>MSEALCRRHKASFYNGFLWLANNQSSPDCFCADANDPDAKETSIAASLSSHLAVSMSDLSTICNIRAVSELK</sequence>
<dbReference type="EMBL" id="OZ035834">
    <property type="protein sequence ID" value="CAL1574915.1"/>
    <property type="molecule type" value="Genomic_DNA"/>
</dbReference>
<gene>
    <name evidence="1" type="ORF">KC01_LOCUS6584</name>
</gene>
<evidence type="ECO:0000313" key="1">
    <source>
        <dbReference type="EMBL" id="CAL1574915.1"/>
    </source>
</evidence>
<keyword evidence="2" id="KW-1185">Reference proteome</keyword>
<dbReference type="AlphaFoldDB" id="A0AAV2JE34"/>
<dbReference type="Proteomes" id="UP001497482">
    <property type="component" value="Chromosome 12"/>
</dbReference>
<organism evidence="1 2">
    <name type="scientific">Knipowitschia caucasica</name>
    <name type="common">Caucasian dwarf goby</name>
    <name type="synonym">Pomatoschistus caucasicus</name>
    <dbReference type="NCBI Taxonomy" id="637954"/>
    <lineage>
        <taxon>Eukaryota</taxon>
        <taxon>Metazoa</taxon>
        <taxon>Chordata</taxon>
        <taxon>Craniata</taxon>
        <taxon>Vertebrata</taxon>
        <taxon>Euteleostomi</taxon>
        <taxon>Actinopterygii</taxon>
        <taxon>Neopterygii</taxon>
        <taxon>Teleostei</taxon>
        <taxon>Neoteleostei</taxon>
        <taxon>Acanthomorphata</taxon>
        <taxon>Gobiaria</taxon>
        <taxon>Gobiiformes</taxon>
        <taxon>Gobioidei</taxon>
        <taxon>Gobiidae</taxon>
        <taxon>Gobiinae</taxon>
        <taxon>Knipowitschia</taxon>
    </lineage>
</organism>
<protein>
    <submittedName>
        <fullName evidence="1">Uncharacterized protein</fullName>
    </submittedName>
</protein>
<reference evidence="1 2" key="1">
    <citation type="submission" date="2024-04" db="EMBL/GenBank/DDBJ databases">
        <authorList>
            <person name="Waldvogel A.-M."/>
            <person name="Schoenle A."/>
        </authorList>
    </citation>
    <scope>NUCLEOTIDE SEQUENCE [LARGE SCALE GENOMIC DNA]</scope>
</reference>
<accession>A0AAV2JE34</accession>